<dbReference type="Pfam" id="PF02958">
    <property type="entry name" value="EcKL"/>
    <property type="match status" value="1"/>
</dbReference>
<dbReference type="PANTHER" id="PTHR11012">
    <property type="entry name" value="PROTEIN KINASE-LIKE DOMAIN-CONTAINING"/>
    <property type="match status" value="1"/>
</dbReference>
<gene>
    <name evidence="3" type="primary">LOC108072005</name>
</gene>
<dbReference type="InterPro" id="IPR015897">
    <property type="entry name" value="CHK_kinase-like"/>
</dbReference>
<dbReference type="InterPro" id="IPR011009">
    <property type="entry name" value="Kinase-like_dom_sf"/>
</dbReference>
<dbReference type="AlphaFoldDB" id="A0A6P4I6Z6"/>
<dbReference type="InterPro" id="IPR004119">
    <property type="entry name" value="EcKL"/>
</dbReference>
<evidence type="ECO:0000313" key="3">
    <source>
        <dbReference type="RefSeq" id="XP_017018471.1"/>
    </source>
</evidence>
<evidence type="ECO:0000259" key="1">
    <source>
        <dbReference type="SMART" id="SM00587"/>
    </source>
</evidence>
<dbReference type="RefSeq" id="XP_017018471.1">
    <property type="nucleotide sequence ID" value="XM_017162982.3"/>
</dbReference>
<proteinExistence type="predicted"/>
<dbReference type="Proteomes" id="UP001652661">
    <property type="component" value="Chromosome 3R"/>
</dbReference>
<sequence>MSESTDNIAYNDDELAPPEWLDSNFITGVLSNYEKAPELQVTDLSFSPACLKGEHYASIMFRAKVKYSTENGDFEKSLIIKTMPEEEGHKKDLIGSSPLFETEVGMYSKVLPEFERILRQAGDHTKLCADCIYHSLEPRKILIFEDLKESGYFVVRNREVSQEEVDRAFFKLAKWHAASLKVQEEQPHFLEEYTNGLFEMPQIMQEPFMKTGMPFFVDLLTQEPELNKYKSYFESIKPDFLERLTAEWKDLRDNPKVDQYRVLCHGDLHLRNIMFQYEEGTFKDCMLLDFQISHLFPLTTDLIYSIYMLMEPEQRGRFYEDFIYYYIFVLTNTLEEIGYKGEMPTVEGLYLNKHKYYEFFFLTTFLPLMWALRETSVDFGELLQDDERRRQCYFSKGYIKDVQRKLLTLDICGYFKDV</sequence>
<accession>A0A6P4I6Z6</accession>
<dbReference type="GeneID" id="108072005"/>
<dbReference type="OrthoDB" id="8250698at2759"/>
<name>A0A6P4I6Z6_DROKI</name>
<dbReference type="SUPFAM" id="SSF56112">
    <property type="entry name" value="Protein kinase-like (PK-like)"/>
    <property type="match status" value="1"/>
</dbReference>
<organism evidence="2 3">
    <name type="scientific">Drosophila kikkawai</name>
    <name type="common">Fruit fly</name>
    <dbReference type="NCBI Taxonomy" id="30033"/>
    <lineage>
        <taxon>Eukaryota</taxon>
        <taxon>Metazoa</taxon>
        <taxon>Ecdysozoa</taxon>
        <taxon>Arthropoda</taxon>
        <taxon>Hexapoda</taxon>
        <taxon>Insecta</taxon>
        <taxon>Pterygota</taxon>
        <taxon>Neoptera</taxon>
        <taxon>Endopterygota</taxon>
        <taxon>Diptera</taxon>
        <taxon>Brachycera</taxon>
        <taxon>Muscomorpha</taxon>
        <taxon>Ephydroidea</taxon>
        <taxon>Drosophilidae</taxon>
        <taxon>Drosophila</taxon>
        <taxon>Sophophora</taxon>
    </lineage>
</organism>
<evidence type="ECO:0000313" key="2">
    <source>
        <dbReference type="Proteomes" id="UP001652661"/>
    </source>
</evidence>
<feature type="domain" description="CHK kinase-like" evidence="1">
    <location>
        <begin position="142"/>
        <end position="336"/>
    </location>
</feature>
<protein>
    <recommendedName>
        <fullName evidence="1">CHK kinase-like domain-containing protein</fullName>
    </recommendedName>
</protein>
<reference evidence="3" key="1">
    <citation type="submission" date="2025-08" db="UniProtKB">
        <authorList>
            <consortium name="RefSeq"/>
        </authorList>
    </citation>
    <scope>IDENTIFICATION</scope>
    <source>
        <strain evidence="3">14028-0561.14</strain>
        <tissue evidence="3">Whole fly</tissue>
    </source>
</reference>
<keyword evidence="2" id="KW-1185">Reference proteome</keyword>
<dbReference type="PANTHER" id="PTHR11012:SF12">
    <property type="entry name" value="CHK KINASE-LIKE DOMAIN-CONTAINING PROTEIN-RELATED"/>
    <property type="match status" value="1"/>
</dbReference>
<dbReference type="Gene3D" id="3.90.1200.10">
    <property type="match status" value="1"/>
</dbReference>
<dbReference type="SMART" id="SM00587">
    <property type="entry name" value="CHK"/>
    <property type="match status" value="1"/>
</dbReference>